<evidence type="ECO:0000313" key="7">
    <source>
        <dbReference type="Proteomes" id="UP000320011"/>
    </source>
</evidence>
<feature type="transmembrane region" description="Helical" evidence="5">
    <location>
        <begin position="181"/>
        <end position="202"/>
    </location>
</feature>
<sequence length="307" mass="31905">MPGLAGRMSAADFAVLHRLQFPLPVNYVCYASWGCLFAAPAAGPAGLPAGPAVLAVVANLLLIVAPLAFNVAVDMPTDSHHREKGYLADAAGRVGRGRALAWANAEMAAGVALTVVIGPAWGHWWPSAFAAATVAAQLLYNVEPVRLKKRALAGSVAFGVASVGLPCLLAFTAVAAWPEPAVWLVFAGAAVLSVGRTVWWALPDLAADTADGIGTPTVRYGPARALLLACGLLLAGVVLLGWGLWWRYGLAWCLLGIAAHAVFLGMVWSRLPGVRRGELPDAKGMLKRTMPVVTLGEVLITVVALAA</sequence>
<keyword evidence="3 5" id="KW-1133">Transmembrane helix</keyword>
<keyword evidence="4 5" id="KW-0472">Membrane</keyword>
<accession>A0A558BFT3</accession>
<evidence type="ECO:0000256" key="1">
    <source>
        <dbReference type="ARBA" id="ARBA00004141"/>
    </source>
</evidence>
<dbReference type="Pfam" id="PF01040">
    <property type="entry name" value="UbiA"/>
    <property type="match status" value="1"/>
</dbReference>
<dbReference type="Gene3D" id="1.20.120.1780">
    <property type="entry name" value="UbiA prenyltransferase"/>
    <property type="match status" value="1"/>
</dbReference>
<evidence type="ECO:0008006" key="8">
    <source>
        <dbReference type="Google" id="ProtNLM"/>
    </source>
</evidence>
<dbReference type="EMBL" id="VJWX01000330">
    <property type="protein sequence ID" value="TVT35367.1"/>
    <property type="molecule type" value="Genomic_DNA"/>
</dbReference>
<gene>
    <name evidence="6" type="ORF">FNH05_26170</name>
</gene>
<dbReference type="InterPro" id="IPR000537">
    <property type="entry name" value="UbiA_prenyltransferase"/>
</dbReference>
<keyword evidence="2 5" id="KW-0812">Transmembrane</keyword>
<evidence type="ECO:0000256" key="4">
    <source>
        <dbReference type="ARBA" id="ARBA00023136"/>
    </source>
</evidence>
<feature type="transmembrane region" description="Helical" evidence="5">
    <location>
        <begin position="53"/>
        <end position="73"/>
    </location>
</feature>
<evidence type="ECO:0000256" key="5">
    <source>
        <dbReference type="SAM" id="Phobius"/>
    </source>
</evidence>
<protein>
    <recommendedName>
        <fullName evidence="8">4-hydroxybenzoate polyprenyltransferase</fullName>
    </recommendedName>
</protein>
<dbReference type="GO" id="GO:0016020">
    <property type="term" value="C:membrane"/>
    <property type="evidence" value="ECO:0007669"/>
    <property type="project" value="UniProtKB-SubCell"/>
</dbReference>
<evidence type="ECO:0000256" key="3">
    <source>
        <dbReference type="ARBA" id="ARBA00022989"/>
    </source>
</evidence>
<feature type="transmembrane region" description="Helical" evidence="5">
    <location>
        <begin position="27"/>
        <end position="47"/>
    </location>
</feature>
<name>A0A558BFT3_9PSEU</name>
<keyword evidence="7" id="KW-1185">Reference proteome</keyword>
<dbReference type="AlphaFoldDB" id="A0A558BFT3"/>
<comment type="subcellular location">
    <subcellularLocation>
        <location evidence="1">Membrane</location>
        <topology evidence="1">Multi-pass membrane protein</topology>
    </subcellularLocation>
</comment>
<proteinExistence type="predicted"/>
<dbReference type="OrthoDB" id="3616905at2"/>
<dbReference type="GO" id="GO:0016765">
    <property type="term" value="F:transferase activity, transferring alkyl or aryl (other than methyl) groups"/>
    <property type="evidence" value="ECO:0007669"/>
    <property type="project" value="InterPro"/>
</dbReference>
<organism evidence="6 7">
    <name type="scientific">Amycolatopsis rhizosphaerae</name>
    <dbReference type="NCBI Taxonomy" id="2053003"/>
    <lineage>
        <taxon>Bacteria</taxon>
        <taxon>Bacillati</taxon>
        <taxon>Actinomycetota</taxon>
        <taxon>Actinomycetes</taxon>
        <taxon>Pseudonocardiales</taxon>
        <taxon>Pseudonocardiaceae</taxon>
        <taxon>Amycolatopsis</taxon>
    </lineage>
</organism>
<dbReference type="InterPro" id="IPR044878">
    <property type="entry name" value="UbiA_sf"/>
</dbReference>
<feature type="transmembrane region" description="Helical" evidence="5">
    <location>
        <begin position="223"/>
        <end position="243"/>
    </location>
</feature>
<evidence type="ECO:0000313" key="6">
    <source>
        <dbReference type="EMBL" id="TVT35367.1"/>
    </source>
</evidence>
<reference evidence="6 7" key="2">
    <citation type="submission" date="2019-08" db="EMBL/GenBank/DDBJ databases">
        <title>Amycolatopsis acidicola sp. nov., isolated from peat swamp forest soil.</title>
        <authorList>
            <person name="Srisuk N."/>
        </authorList>
    </citation>
    <scope>NUCLEOTIDE SEQUENCE [LARGE SCALE GENOMIC DNA]</scope>
    <source>
        <strain evidence="6 7">TBRC 6029</strain>
    </source>
</reference>
<feature type="transmembrane region" description="Helical" evidence="5">
    <location>
        <begin position="99"/>
        <end position="117"/>
    </location>
</feature>
<feature type="transmembrane region" description="Helical" evidence="5">
    <location>
        <begin position="249"/>
        <end position="268"/>
    </location>
</feature>
<feature type="transmembrane region" description="Helical" evidence="5">
    <location>
        <begin position="289"/>
        <end position="306"/>
    </location>
</feature>
<evidence type="ECO:0000256" key="2">
    <source>
        <dbReference type="ARBA" id="ARBA00022692"/>
    </source>
</evidence>
<reference evidence="6 7" key="1">
    <citation type="submission" date="2019-07" db="EMBL/GenBank/DDBJ databases">
        <authorList>
            <person name="Duangmal K."/>
            <person name="Teo W.F.A."/>
        </authorList>
    </citation>
    <scope>NUCLEOTIDE SEQUENCE [LARGE SCALE GENOMIC DNA]</scope>
    <source>
        <strain evidence="6 7">TBRC 6029</strain>
    </source>
</reference>
<dbReference type="Proteomes" id="UP000320011">
    <property type="component" value="Unassembled WGS sequence"/>
</dbReference>
<feature type="transmembrane region" description="Helical" evidence="5">
    <location>
        <begin position="152"/>
        <end position="175"/>
    </location>
</feature>
<dbReference type="Gene3D" id="1.10.357.140">
    <property type="entry name" value="UbiA prenyltransferase"/>
    <property type="match status" value="1"/>
</dbReference>
<comment type="caution">
    <text evidence="6">The sequence shown here is derived from an EMBL/GenBank/DDBJ whole genome shotgun (WGS) entry which is preliminary data.</text>
</comment>
<dbReference type="RefSeq" id="WP_144591373.1">
    <property type="nucleotide sequence ID" value="NZ_VJWX01000330.1"/>
</dbReference>